<keyword evidence="2" id="KW-0677">Repeat</keyword>
<evidence type="ECO:0000313" key="9">
    <source>
        <dbReference type="Proteomes" id="UP000243459"/>
    </source>
</evidence>
<organism evidence="8 9">
    <name type="scientific">Asparagus officinalis</name>
    <name type="common">Garden asparagus</name>
    <dbReference type="NCBI Taxonomy" id="4686"/>
    <lineage>
        <taxon>Eukaryota</taxon>
        <taxon>Viridiplantae</taxon>
        <taxon>Streptophyta</taxon>
        <taxon>Embryophyta</taxon>
        <taxon>Tracheophyta</taxon>
        <taxon>Spermatophyta</taxon>
        <taxon>Magnoliopsida</taxon>
        <taxon>Liliopsida</taxon>
        <taxon>Asparagales</taxon>
        <taxon>Asparagaceae</taxon>
        <taxon>Asparagoideae</taxon>
        <taxon>Asparagus</taxon>
    </lineage>
</organism>
<dbReference type="Proteomes" id="UP000243459">
    <property type="component" value="Chromosome 2"/>
</dbReference>
<dbReference type="InterPro" id="IPR013923">
    <property type="entry name" value="Autophagy-rel_prot_16_dom"/>
</dbReference>
<dbReference type="InterPro" id="IPR003959">
    <property type="entry name" value="ATPase_AAA_core"/>
</dbReference>
<dbReference type="SUPFAM" id="SSF52540">
    <property type="entry name" value="P-loop containing nucleoside triphosphate hydrolases"/>
    <property type="match status" value="1"/>
</dbReference>
<dbReference type="Gene3D" id="2.130.10.10">
    <property type="entry name" value="YVTN repeat-like/Quinoprotein amine dehydrogenase"/>
    <property type="match status" value="1"/>
</dbReference>
<dbReference type="CDD" id="cd00200">
    <property type="entry name" value="WD40"/>
    <property type="match status" value="1"/>
</dbReference>
<dbReference type="GO" id="GO:0016887">
    <property type="term" value="F:ATP hydrolysis activity"/>
    <property type="evidence" value="ECO:0007669"/>
    <property type="project" value="InterPro"/>
</dbReference>
<feature type="coiled-coil region" evidence="5">
    <location>
        <begin position="181"/>
        <end position="279"/>
    </location>
</feature>
<feature type="repeat" description="WD" evidence="3">
    <location>
        <begin position="402"/>
        <end position="444"/>
    </location>
</feature>
<evidence type="ECO:0000313" key="8">
    <source>
        <dbReference type="EMBL" id="ONK77657.1"/>
    </source>
</evidence>
<dbReference type="GO" id="GO:0000045">
    <property type="term" value="P:autophagosome assembly"/>
    <property type="evidence" value="ECO:0007669"/>
    <property type="project" value="InterPro"/>
</dbReference>
<dbReference type="InterPro" id="IPR036322">
    <property type="entry name" value="WD40_repeat_dom_sf"/>
</dbReference>
<gene>
    <name evidence="8" type="ORF">A4U43_C02F9100</name>
</gene>
<keyword evidence="9" id="KW-1185">Reference proteome</keyword>
<dbReference type="SMART" id="SM00320">
    <property type="entry name" value="WD40"/>
    <property type="match status" value="7"/>
</dbReference>
<sequence length="606" mass="66491">MMKGVDSMAMPEGSTLFELVQSGITYSHASVGILVRLRKELSLVKDIPKLGYVLVIGATNRPDALDQALRRPGRFDREISLGVPDEKTTEYCMIARSFDEIGSRAINLAIRALRKRRLVEEGAHAPAIDALSRPWAVQGLEWKEKAEKIELELQQCYKAQSRLSEQLVVEVAECRSAKFLAQEKEALITALQSDLAQTREENCQLKESLDEKTKGLDLCISENHSLRAQLAEVQLKLKNAEADNKNLIDRWMLEKMKDAEKLNEANSMYEDMMQRLKVSSIEQLARQQVDGVVRQREAGYYDNFSESSLPSTLKHTITQAHAGGCGSLKFEPTSHKLITGGQDRLVNIWDSNTGTLTSTLHGCLGSILDLAITHDNKSVIAASSSNQLIVWDSGSGRIRHTLTGHQNKVCAVDASKASSRSIVSASSDHTIKVWDLHKGFCINTIISASNCNAVCYSIDGVTIFSAHVDGNLRLWDSRTGQLITEVAAHSQAVTSVNISRSGNFVLTSGRDNLHNLFDVRSLEVCGTFRASGNRVASNWSRSCISPDENYVAAGSADGAVYVWTRAKEDASVLEGGHSSHVLSCAWDGLSNLLASADKNGNICIWT</sequence>
<dbReference type="GO" id="GO:0005524">
    <property type="term" value="F:ATP binding"/>
    <property type="evidence" value="ECO:0007669"/>
    <property type="project" value="UniProtKB-KW"/>
</dbReference>
<dbReference type="Pfam" id="PF00400">
    <property type="entry name" value="WD40"/>
    <property type="match status" value="7"/>
</dbReference>
<dbReference type="EMBL" id="CM007382">
    <property type="protein sequence ID" value="ONK77657.1"/>
    <property type="molecule type" value="Genomic_DNA"/>
</dbReference>
<dbReference type="InterPro" id="IPR045160">
    <property type="entry name" value="ATG16"/>
</dbReference>
<dbReference type="SUPFAM" id="SSF50978">
    <property type="entry name" value="WD40 repeat-like"/>
    <property type="match status" value="1"/>
</dbReference>
<dbReference type="FunFam" id="2.130.10.10:FF:000809">
    <property type="entry name" value="Autophagy-related protein 16"/>
    <property type="match status" value="1"/>
</dbReference>
<keyword evidence="4" id="KW-0067">ATP-binding</keyword>
<comment type="similarity">
    <text evidence="4">Belongs to the AAA ATPase family.</text>
</comment>
<feature type="repeat" description="WD" evidence="3">
    <location>
        <begin position="574"/>
        <end position="606"/>
    </location>
</feature>
<feature type="repeat" description="WD" evidence="3">
    <location>
        <begin position="545"/>
        <end position="563"/>
    </location>
</feature>
<dbReference type="PROSITE" id="PS00674">
    <property type="entry name" value="AAA"/>
    <property type="match status" value="1"/>
</dbReference>
<feature type="domain" description="Autophagy-related protein 16" evidence="7">
    <location>
        <begin position="143"/>
        <end position="263"/>
    </location>
</feature>
<evidence type="ECO:0000256" key="3">
    <source>
        <dbReference type="PROSITE-ProRule" id="PRU00221"/>
    </source>
</evidence>
<dbReference type="PANTHER" id="PTHR19878:SF8">
    <property type="entry name" value="AUTOPHAGY-RELATED 16, ISOFORM F"/>
    <property type="match status" value="1"/>
</dbReference>
<evidence type="ECO:0000256" key="5">
    <source>
        <dbReference type="SAM" id="Coils"/>
    </source>
</evidence>
<proteinExistence type="inferred from homology"/>
<feature type="repeat" description="WD" evidence="3">
    <location>
        <begin position="318"/>
        <end position="359"/>
    </location>
</feature>
<dbReference type="Gene3D" id="3.40.50.300">
    <property type="entry name" value="P-loop containing nucleotide triphosphate hydrolases"/>
    <property type="match status" value="1"/>
</dbReference>
<dbReference type="InterPro" id="IPR015943">
    <property type="entry name" value="WD40/YVTN_repeat-like_dom_sf"/>
</dbReference>
<keyword evidence="5" id="KW-0175">Coiled coil</keyword>
<keyword evidence="4" id="KW-0547">Nucleotide-binding</keyword>
<dbReference type="PROSITE" id="PS00678">
    <property type="entry name" value="WD_REPEATS_1"/>
    <property type="match status" value="2"/>
</dbReference>
<evidence type="ECO:0000256" key="2">
    <source>
        <dbReference type="ARBA" id="ARBA00022737"/>
    </source>
</evidence>
<dbReference type="InterPro" id="IPR019775">
    <property type="entry name" value="WD40_repeat_CS"/>
</dbReference>
<reference evidence="9" key="1">
    <citation type="journal article" date="2017" name="Nat. Commun.">
        <title>The asparagus genome sheds light on the origin and evolution of a young Y chromosome.</title>
        <authorList>
            <person name="Harkess A."/>
            <person name="Zhou J."/>
            <person name="Xu C."/>
            <person name="Bowers J.E."/>
            <person name="Van der Hulst R."/>
            <person name="Ayyampalayam S."/>
            <person name="Mercati F."/>
            <person name="Riccardi P."/>
            <person name="McKain M.R."/>
            <person name="Kakrana A."/>
            <person name="Tang H."/>
            <person name="Ray J."/>
            <person name="Groenendijk J."/>
            <person name="Arikit S."/>
            <person name="Mathioni S.M."/>
            <person name="Nakano M."/>
            <person name="Shan H."/>
            <person name="Telgmann-Rauber A."/>
            <person name="Kanno A."/>
            <person name="Yue Z."/>
            <person name="Chen H."/>
            <person name="Li W."/>
            <person name="Chen Y."/>
            <person name="Xu X."/>
            <person name="Zhang Y."/>
            <person name="Luo S."/>
            <person name="Chen H."/>
            <person name="Gao J."/>
            <person name="Mao Z."/>
            <person name="Pires J.C."/>
            <person name="Luo M."/>
            <person name="Kudrna D."/>
            <person name="Wing R.A."/>
            <person name="Meyers B.C."/>
            <person name="Yi K."/>
            <person name="Kong H."/>
            <person name="Lavrijsen P."/>
            <person name="Sunseri F."/>
            <person name="Falavigna A."/>
            <person name="Ye Y."/>
            <person name="Leebens-Mack J.H."/>
            <person name="Chen G."/>
        </authorList>
    </citation>
    <scope>NUCLEOTIDE SEQUENCE [LARGE SCALE GENOMIC DNA]</scope>
    <source>
        <strain evidence="9">cv. DH0086</strain>
    </source>
</reference>
<dbReference type="Gramene" id="ONK77657">
    <property type="protein sequence ID" value="ONK77657"/>
    <property type="gene ID" value="A4U43_C02F9100"/>
</dbReference>
<dbReference type="AlphaFoldDB" id="A0A5P1FJT3"/>
<dbReference type="PROSITE" id="PS50082">
    <property type="entry name" value="WD_REPEATS_2"/>
    <property type="match status" value="6"/>
</dbReference>
<dbReference type="PROSITE" id="PS50294">
    <property type="entry name" value="WD_REPEATS_REGION"/>
    <property type="match status" value="3"/>
</dbReference>
<evidence type="ECO:0000259" key="7">
    <source>
        <dbReference type="Pfam" id="PF08614"/>
    </source>
</evidence>
<evidence type="ECO:0000256" key="1">
    <source>
        <dbReference type="ARBA" id="ARBA00022574"/>
    </source>
</evidence>
<dbReference type="InterPro" id="IPR027417">
    <property type="entry name" value="P-loop_NTPase"/>
</dbReference>
<protein>
    <submittedName>
        <fullName evidence="8">Uncharacterized protein</fullName>
    </submittedName>
</protein>
<dbReference type="InterPro" id="IPR003960">
    <property type="entry name" value="ATPase_AAA_CS"/>
</dbReference>
<dbReference type="InterPro" id="IPR001680">
    <property type="entry name" value="WD40_rpt"/>
</dbReference>
<evidence type="ECO:0000256" key="4">
    <source>
        <dbReference type="RuleBase" id="RU003651"/>
    </source>
</evidence>
<feature type="domain" description="ATPase AAA-type core" evidence="6">
    <location>
        <begin position="50"/>
        <end position="82"/>
    </location>
</feature>
<feature type="repeat" description="WD" evidence="3">
    <location>
        <begin position="486"/>
        <end position="521"/>
    </location>
</feature>
<dbReference type="OMA" id="WGRPCIS"/>
<accession>A0A5P1FJT3</accession>
<dbReference type="CDD" id="cd22887">
    <property type="entry name" value="Atg16_CCD"/>
    <property type="match status" value="1"/>
</dbReference>
<name>A0A5P1FJT3_ASPOF</name>
<dbReference type="InterPro" id="IPR020472">
    <property type="entry name" value="WD40_PAC1"/>
</dbReference>
<dbReference type="Pfam" id="PF00004">
    <property type="entry name" value="AAA"/>
    <property type="match status" value="1"/>
</dbReference>
<evidence type="ECO:0000259" key="6">
    <source>
        <dbReference type="Pfam" id="PF00004"/>
    </source>
</evidence>
<dbReference type="Pfam" id="PF08614">
    <property type="entry name" value="ATG16"/>
    <property type="match status" value="1"/>
</dbReference>
<keyword evidence="1 3" id="KW-0853">WD repeat</keyword>
<dbReference type="PANTHER" id="PTHR19878">
    <property type="entry name" value="AUTOPHAGY PROTEIN 16-LIKE"/>
    <property type="match status" value="1"/>
</dbReference>
<dbReference type="PRINTS" id="PR00320">
    <property type="entry name" value="GPROTEINBRPT"/>
</dbReference>
<feature type="repeat" description="WD" evidence="3">
    <location>
        <begin position="453"/>
        <end position="485"/>
    </location>
</feature>